<dbReference type="InterPro" id="IPR025593">
    <property type="entry name" value="GAS8_dom"/>
</dbReference>
<dbReference type="Proteomes" id="UP000186922">
    <property type="component" value="Unassembled WGS sequence"/>
</dbReference>
<dbReference type="EMBL" id="BDGG01000001">
    <property type="protein sequence ID" value="GAU87134.1"/>
    <property type="molecule type" value="Genomic_DNA"/>
</dbReference>
<dbReference type="GO" id="GO:0048870">
    <property type="term" value="P:cell motility"/>
    <property type="evidence" value="ECO:0007669"/>
    <property type="project" value="InterPro"/>
</dbReference>
<comment type="caution">
    <text evidence="14">The sequence shown here is derived from an EMBL/GenBank/DDBJ whole genome shotgun (WGS) entry which is preliminary data.</text>
</comment>
<comment type="subcellular location">
    <subcellularLocation>
        <location evidence="1">Cell projection</location>
        <location evidence="1">Cilium</location>
        <location evidence="1">Flagellum</location>
    </subcellularLocation>
    <subcellularLocation>
        <location evidence="2">Cytoplasm</location>
        <location evidence="2">Cytoskeleton</location>
    </subcellularLocation>
</comment>
<keyword evidence="10" id="KW-0206">Cytoskeleton</keyword>
<dbReference type="GO" id="GO:0031267">
    <property type="term" value="F:small GTPase binding"/>
    <property type="evidence" value="ECO:0007669"/>
    <property type="project" value="InterPro"/>
</dbReference>
<dbReference type="GO" id="GO:0005794">
    <property type="term" value="C:Golgi apparatus"/>
    <property type="evidence" value="ECO:0007669"/>
    <property type="project" value="TreeGrafter"/>
</dbReference>
<keyword evidence="7" id="KW-0282">Flagellum</keyword>
<dbReference type="InterPro" id="IPR039308">
    <property type="entry name" value="GAS8"/>
</dbReference>
<keyword evidence="6" id="KW-0493">Microtubule</keyword>
<evidence type="ECO:0000256" key="4">
    <source>
        <dbReference type="ARBA" id="ARBA00021301"/>
    </source>
</evidence>
<evidence type="ECO:0000256" key="2">
    <source>
        <dbReference type="ARBA" id="ARBA00004245"/>
    </source>
</evidence>
<evidence type="ECO:0000256" key="3">
    <source>
        <dbReference type="ARBA" id="ARBA00009859"/>
    </source>
</evidence>
<sequence length="424" mass="49540">MSESFTESVSAKTAFLENFLPTLKEEWKLEKEAYEGVMGVKQDDINERIVLDQLIRDVKLSRLRDMQRDKEDFLVLQETMANTCIGYVDQSRQDIEDEFRAYMKKQDKMKSQQMGQMLDVQSKSLNNLRNYYQDIVSCNADMISDLKKQVDLRRGKLDRLERCIFQSLEELNKFTGPMEAIEREIGKCRQTLEGATALREQYAKKHILRKRLLDDVKRLQWIKEIAMTKVQKYQEEMDHLDKGYFETTFNISQKASLSSLMHSKAYDLMAEEATIYEICFHSLQAVASQDEAVIKQGGRHIQELLQHHRDDIIELHRYGAALKQKHEEVWKMARLQFKKKHRSSLDAFGFHQPKMDEIFPQNITYFKLEENTEKLPDRIEYAGRGNGDVLERVKMLTMRSDNRDNGSPAVFGLTSTSKMTIASA</sequence>
<evidence type="ECO:0000256" key="11">
    <source>
        <dbReference type="ARBA" id="ARBA00023273"/>
    </source>
</evidence>
<name>A0A1D1UB79_RAMVA</name>
<keyword evidence="8" id="KW-0175">Coiled coil</keyword>
<comment type="similarity">
    <text evidence="3">Belongs to the DRC4 family.</text>
</comment>
<dbReference type="Pfam" id="PF13851">
    <property type="entry name" value="GAS"/>
    <property type="match status" value="1"/>
</dbReference>
<evidence type="ECO:0000256" key="7">
    <source>
        <dbReference type="ARBA" id="ARBA00022846"/>
    </source>
</evidence>
<evidence type="ECO:0000256" key="5">
    <source>
        <dbReference type="ARBA" id="ARBA00022490"/>
    </source>
</evidence>
<proteinExistence type="inferred from homology"/>
<accession>A0A1D1UB79</accession>
<dbReference type="GO" id="GO:0031514">
    <property type="term" value="C:motile cilium"/>
    <property type="evidence" value="ECO:0007669"/>
    <property type="project" value="UniProtKB-SubCell"/>
</dbReference>
<feature type="domain" description="Growth arrest-specific protein 8" evidence="13">
    <location>
        <begin position="123"/>
        <end position="315"/>
    </location>
</feature>
<evidence type="ECO:0000256" key="10">
    <source>
        <dbReference type="ARBA" id="ARBA00023212"/>
    </source>
</evidence>
<evidence type="ECO:0000313" key="15">
    <source>
        <dbReference type="Proteomes" id="UP000186922"/>
    </source>
</evidence>
<gene>
    <name evidence="14" type="primary">RvY_00030-1</name>
    <name evidence="14" type="synonym">RvY_00030.1</name>
    <name evidence="14" type="ORF">RvY_00030</name>
</gene>
<keyword evidence="11" id="KW-0966">Cell projection</keyword>
<evidence type="ECO:0000256" key="1">
    <source>
        <dbReference type="ARBA" id="ARBA00004230"/>
    </source>
</evidence>
<dbReference type="OrthoDB" id="275583at2759"/>
<organism evidence="14 15">
    <name type="scientific">Ramazzottius varieornatus</name>
    <name type="common">Water bear</name>
    <name type="synonym">Tardigrade</name>
    <dbReference type="NCBI Taxonomy" id="947166"/>
    <lineage>
        <taxon>Eukaryota</taxon>
        <taxon>Metazoa</taxon>
        <taxon>Ecdysozoa</taxon>
        <taxon>Tardigrada</taxon>
        <taxon>Eutardigrada</taxon>
        <taxon>Parachela</taxon>
        <taxon>Hypsibioidea</taxon>
        <taxon>Ramazzottiidae</taxon>
        <taxon>Ramazzottius</taxon>
    </lineage>
</organism>
<evidence type="ECO:0000259" key="13">
    <source>
        <dbReference type="Pfam" id="PF13851"/>
    </source>
</evidence>
<dbReference type="PANTHER" id="PTHR31543">
    <property type="entry name" value="DYNEIN REGULATORY COMPLEX SUBUNIT 4"/>
    <property type="match status" value="1"/>
</dbReference>
<evidence type="ECO:0000256" key="9">
    <source>
        <dbReference type="ARBA" id="ARBA00023069"/>
    </source>
</evidence>
<evidence type="ECO:0000313" key="14">
    <source>
        <dbReference type="EMBL" id="GAU87134.1"/>
    </source>
</evidence>
<reference evidence="14 15" key="1">
    <citation type="journal article" date="2016" name="Nat. Commun.">
        <title>Extremotolerant tardigrade genome and improved radiotolerance of human cultured cells by tardigrade-unique protein.</title>
        <authorList>
            <person name="Hashimoto T."/>
            <person name="Horikawa D.D."/>
            <person name="Saito Y."/>
            <person name="Kuwahara H."/>
            <person name="Kozuka-Hata H."/>
            <person name="Shin-I T."/>
            <person name="Minakuchi Y."/>
            <person name="Ohishi K."/>
            <person name="Motoyama A."/>
            <person name="Aizu T."/>
            <person name="Enomoto A."/>
            <person name="Kondo K."/>
            <person name="Tanaka S."/>
            <person name="Hara Y."/>
            <person name="Koshikawa S."/>
            <person name="Sagara H."/>
            <person name="Miura T."/>
            <person name="Yokobori S."/>
            <person name="Miyagawa K."/>
            <person name="Suzuki Y."/>
            <person name="Kubo T."/>
            <person name="Oyama M."/>
            <person name="Kohara Y."/>
            <person name="Fujiyama A."/>
            <person name="Arakawa K."/>
            <person name="Katayama T."/>
            <person name="Toyoda A."/>
            <person name="Kunieda T."/>
        </authorList>
    </citation>
    <scope>NUCLEOTIDE SEQUENCE [LARGE SCALE GENOMIC DNA]</scope>
    <source>
        <strain evidence="14 15">YOKOZUNA-1</strain>
    </source>
</reference>
<dbReference type="STRING" id="947166.A0A1D1UB79"/>
<evidence type="ECO:0000256" key="6">
    <source>
        <dbReference type="ARBA" id="ARBA00022701"/>
    </source>
</evidence>
<keyword evidence="5" id="KW-0963">Cytoplasm</keyword>
<protein>
    <recommendedName>
        <fullName evidence="4">Dynein regulatory complex subunit 4</fullName>
    </recommendedName>
    <alternativeName>
        <fullName evidence="12">Growth arrest-specific protein 8</fullName>
    </alternativeName>
</protein>
<dbReference type="AlphaFoldDB" id="A0A1D1UB79"/>
<keyword evidence="15" id="KW-1185">Reference proteome</keyword>
<evidence type="ECO:0000256" key="8">
    <source>
        <dbReference type="ARBA" id="ARBA00023054"/>
    </source>
</evidence>
<dbReference type="PANTHER" id="PTHR31543:SF0">
    <property type="entry name" value="DYNEIN REGULATORY COMPLEX SUBUNIT 4"/>
    <property type="match status" value="1"/>
</dbReference>
<evidence type="ECO:0000256" key="12">
    <source>
        <dbReference type="ARBA" id="ARBA00031568"/>
    </source>
</evidence>
<keyword evidence="9" id="KW-0969">Cilium</keyword>
<dbReference type="GO" id="GO:0008017">
    <property type="term" value="F:microtubule binding"/>
    <property type="evidence" value="ECO:0007669"/>
    <property type="project" value="InterPro"/>
</dbReference>
<dbReference type="GO" id="GO:0005874">
    <property type="term" value="C:microtubule"/>
    <property type="evidence" value="ECO:0007669"/>
    <property type="project" value="UniProtKB-KW"/>
</dbReference>